<sequence length="200" mass="21915">MTAFVSEDSAIDTNGTRRENPGAQENSDTDGLGKGGSTIGDLANSSSNSRYQTNVSPRPRNSTLPLLAKESALIDSLRDHKEAIAADLKAIEIAPRMVSPTSVDNHQKKFRYAAGQKRKVLDDVEDLMAKKARMDSYLTIMYAQINEAVALYDQRVKEEMLDAVGGEEEEEVYAAVGGKEVMRAAVEEENEIDNAESEEE</sequence>
<evidence type="ECO:0000313" key="3">
    <source>
        <dbReference type="Proteomes" id="UP000781932"/>
    </source>
</evidence>
<comment type="caution">
    <text evidence="2">The sequence shown here is derived from an EMBL/GenBank/DDBJ whole genome shotgun (WGS) entry which is preliminary data.</text>
</comment>
<dbReference type="RefSeq" id="XP_038738958.1">
    <property type="nucleotide sequence ID" value="XM_038895746.1"/>
</dbReference>
<dbReference type="GeneID" id="62168820"/>
<dbReference type="Proteomes" id="UP000781932">
    <property type="component" value="Unassembled WGS sequence"/>
</dbReference>
<protein>
    <submittedName>
        <fullName evidence="2">Uncharacterized protein</fullName>
    </submittedName>
</protein>
<dbReference type="OrthoDB" id="10314956at2759"/>
<organism evidence="2 3">
    <name type="scientific">Colletotrichum karsti</name>
    <dbReference type="NCBI Taxonomy" id="1095194"/>
    <lineage>
        <taxon>Eukaryota</taxon>
        <taxon>Fungi</taxon>
        <taxon>Dikarya</taxon>
        <taxon>Ascomycota</taxon>
        <taxon>Pezizomycotina</taxon>
        <taxon>Sordariomycetes</taxon>
        <taxon>Hypocreomycetidae</taxon>
        <taxon>Glomerellales</taxon>
        <taxon>Glomerellaceae</taxon>
        <taxon>Colletotrichum</taxon>
        <taxon>Colletotrichum boninense species complex</taxon>
    </lineage>
</organism>
<dbReference type="AlphaFoldDB" id="A0A9P6HTP0"/>
<proteinExistence type="predicted"/>
<reference evidence="2" key="2">
    <citation type="submission" date="2020-11" db="EMBL/GenBank/DDBJ databases">
        <title>Whole genome sequencing of Colletotrichum sp.</title>
        <authorList>
            <person name="Li H."/>
        </authorList>
    </citation>
    <scope>NUCLEOTIDE SEQUENCE</scope>
    <source>
        <strain evidence="2">CkLH20</strain>
    </source>
</reference>
<keyword evidence="3" id="KW-1185">Reference proteome</keyword>
<feature type="region of interest" description="Disordered" evidence="1">
    <location>
        <begin position="1"/>
        <end position="63"/>
    </location>
</feature>
<accession>A0A9P6HTP0</accession>
<evidence type="ECO:0000313" key="2">
    <source>
        <dbReference type="EMBL" id="KAF9869497.1"/>
    </source>
</evidence>
<evidence type="ECO:0000256" key="1">
    <source>
        <dbReference type="SAM" id="MobiDB-lite"/>
    </source>
</evidence>
<gene>
    <name evidence="2" type="ORF">CkaCkLH20_13035</name>
</gene>
<name>A0A9P6HTP0_9PEZI</name>
<dbReference type="EMBL" id="JAATWM020000070">
    <property type="protein sequence ID" value="KAF9869497.1"/>
    <property type="molecule type" value="Genomic_DNA"/>
</dbReference>
<reference evidence="2" key="1">
    <citation type="submission" date="2020-03" db="EMBL/GenBank/DDBJ databases">
        <authorList>
            <person name="He L."/>
        </authorList>
    </citation>
    <scope>NUCLEOTIDE SEQUENCE</scope>
    <source>
        <strain evidence="2">CkLH20</strain>
    </source>
</reference>
<feature type="compositionally biased region" description="Polar residues" evidence="1">
    <location>
        <begin position="43"/>
        <end position="63"/>
    </location>
</feature>